<dbReference type="Proteomes" id="UP000824890">
    <property type="component" value="Unassembled WGS sequence"/>
</dbReference>
<accession>A0ABQ8BYF4</accession>
<evidence type="ECO:0000313" key="2">
    <source>
        <dbReference type="Proteomes" id="UP000824890"/>
    </source>
</evidence>
<organism evidence="1 2">
    <name type="scientific">Brassica napus</name>
    <name type="common">Rape</name>
    <dbReference type="NCBI Taxonomy" id="3708"/>
    <lineage>
        <taxon>Eukaryota</taxon>
        <taxon>Viridiplantae</taxon>
        <taxon>Streptophyta</taxon>
        <taxon>Embryophyta</taxon>
        <taxon>Tracheophyta</taxon>
        <taxon>Spermatophyta</taxon>
        <taxon>Magnoliopsida</taxon>
        <taxon>eudicotyledons</taxon>
        <taxon>Gunneridae</taxon>
        <taxon>Pentapetalae</taxon>
        <taxon>rosids</taxon>
        <taxon>malvids</taxon>
        <taxon>Brassicales</taxon>
        <taxon>Brassicaceae</taxon>
        <taxon>Brassiceae</taxon>
        <taxon>Brassica</taxon>
    </lineage>
</organism>
<reference evidence="1 2" key="1">
    <citation type="submission" date="2021-05" db="EMBL/GenBank/DDBJ databases">
        <title>Genome Assembly of Synthetic Allotetraploid Brassica napus Reveals Homoeologous Exchanges between Subgenomes.</title>
        <authorList>
            <person name="Davis J.T."/>
        </authorList>
    </citation>
    <scope>NUCLEOTIDE SEQUENCE [LARGE SCALE GENOMIC DNA]</scope>
    <source>
        <strain evidence="2">cv. Da-Ae</strain>
        <tissue evidence="1">Seedling</tissue>
    </source>
</reference>
<evidence type="ECO:0000313" key="1">
    <source>
        <dbReference type="EMBL" id="KAH0909837.1"/>
    </source>
</evidence>
<proteinExistence type="predicted"/>
<dbReference type="EMBL" id="JAGKQM010000009">
    <property type="protein sequence ID" value="KAH0909837.1"/>
    <property type="molecule type" value="Genomic_DNA"/>
</dbReference>
<keyword evidence="2" id="KW-1185">Reference proteome</keyword>
<gene>
    <name evidence="1" type="ORF">HID58_033158</name>
</gene>
<protein>
    <submittedName>
        <fullName evidence="1">Uncharacterized protein</fullName>
    </submittedName>
</protein>
<comment type="caution">
    <text evidence="1">The sequence shown here is derived from an EMBL/GenBank/DDBJ whole genome shotgun (WGS) entry which is preliminary data.</text>
</comment>
<name>A0ABQ8BYF4_BRANA</name>
<sequence>MNSSSQVRNSDMFVWKQLETSGKHLEPVTSLLHLRGTTFCHGRRLSARSSKAGSSFFVGDCNKNLDPLDDINYYYTQLTDGGYDAQFDQTPGNLKRHVMLDAKCDHREKTKKTLRKDSAGCSQQADTMDDAKKKVADTNDMYTNTVATADANINIARSHELYGMMMFLTIIHTEYSAFVFIL</sequence>